<protein>
    <submittedName>
        <fullName evidence="1">GAF domain-containing protein</fullName>
    </submittedName>
</protein>
<gene>
    <name evidence="1" type="ORF">JHL16_03615</name>
</gene>
<proteinExistence type="predicted"/>
<reference evidence="1" key="1">
    <citation type="submission" date="2021-01" db="EMBL/GenBank/DDBJ databases">
        <authorList>
            <person name="Sun Q."/>
        </authorList>
    </citation>
    <scope>NUCLEOTIDE SEQUENCE</scope>
    <source>
        <strain evidence="1">YIM B02566</strain>
    </source>
</reference>
<accession>A0ACC5QYF8</accession>
<comment type="caution">
    <text evidence="1">The sequence shown here is derived from an EMBL/GenBank/DDBJ whole genome shotgun (WGS) entry which is preliminary data.</text>
</comment>
<dbReference type="EMBL" id="JAENHL010000004">
    <property type="protein sequence ID" value="MBK1865426.1"/>
    <property type="molecule type" value="Genomic_DNA"/>
</dbReference>
<evidence type="ECO:0000313" key="2">
    <source>
        <dbReference type="Proteomes" id="UP000616151"/>
    </source>
</evidence>
<name>A0ACC5QYF8_9HYPH</name>
<keyword evidence="2" id="KW-1185">Reference proteome</keyword>
<evidence type="ECO:0000313" key="1">
    <source>
        <dbReference type="EMBL" id="MBK1865426.1"/>
    </source>
</evidence>
<organism evidence="1 2">
    <name type="scientific">Taklimakanibacter albus</name>
    <dbReference type="NCBI Taxonomy" id="2800327"/>
    <lineage>
        <taxon>Bacteria</taxon>
        <taxon>Pseudomonadati</taxon>
        <taxon>Pseudomonadota</taxon>
        <taxon>Alphaproteobacteria</taxon>
        <taxon>Hyphomicrobiales</taxon>
        <taxon>Aestuariivirgaceae</taxon>
        <taxon>Taklimakanibacter</taxon>
    </lineage>
</organism>
<sequence>MKTRPPVDQDLLAVIGPDAIIEAKRRLAMLDAIAYAAARMMAGDWRDHVPDFLKRLGRATDMSRVTLFEVHPGPGGHRVQSCRFDWAGDGLRPLRDDPRYHNMPLSDGDDPTQPDDWSGKRERGEIVQAKLSQTTGYTRQVFLEHGTLSFISVPIMVARRWWGFLGFDDCKEERGWSSEEIHVLKTAAALIAGAVEREEADEKIRLSEERYALAARGAHDGLFDWDVKTGKTFFSPRLHEVLGLAPASLDGDIDALIQLFVKADGDFLRATFRHKYERREENFDIECRYEPRPGATQWIVMRGLIVYGKEGPRRVVGALRDITRQMEVQKRLSDAERKRANLARYFSPNMVDGLMQTGGRLDEARTQRVTVLFADIWGYTTISAAMPPLQVMTLLRELLRMFEKAIFAHGGTLDKFLGDGLMATFGTPKAGPRDAANALACAVAMADAIARWNAKRRANDLKPMHLGIGLHHGDVVLGDIGSERRMEFAVIGDTVNVASRVQEMTRALNIAVLASDDVVQAARREAGDEAIREFNDSGEHELRGRTGKIRLWSRAAER</sequence>
<dbReference type="Proteomes" id="UP000616151">
    <property type="component" value="Unassembled WGS sequence"/>
</dbReference>